<reference evidence="3" key="2">
    <citation type="submission" date="2021-04" db="EMBL/GenBank/DDBJ databases">
        <authorList>
            <person name="Gilroy R."/>
        </authorList>
    </citation>
    <scope>NUCLEOTIDE SEQUENCE</scope>
    <source>
        <strain evidence="3">1068</strain>
    </source>
</reference>
<dbReference type="PANTHER" id="PTHR34351:SF1">
    <property type="entry name" value="SLR1927 PROTEIN"/>
    <property type="match status" value="1"/>
</dbReference>
<dbReference type="PANTHER" id="PTHR34351">
    <property type="entry name" value="SLR1927 PROTEIN-RELATED"/>
    <property type="match status" value="1"/>
</dbReference>
<keyword evidence="1" id="KW-0472">Membrane</keyword>
<proteinExistence type="predicted"/>
<dbReference type="EMBL" id="DXBG01000164">
    <property type="protein sequence ID" value="HIZ65569.1"/>
    <property type="molecule type" value="Genomic_DNA"/>
</dbReference>
<feature type="domain" description="DUF58" evidence="2">
    <location>
        <begin position="196"/>
        <end position="264"/>
    </location>
</feature>
<dbReference type="Proteomes" id="UP000824056">
    <property type="component" value="Unassembled WGS sequence"/>
</dbReference>
<dbReference type="AlphaFoldDB" id="A0A9D2FQL7"/>
<feature type="transmembrane region" description="Helical" evidence="1">
    <location>
        <begin position="29"/>
        <end position="50"/>
    </location>
</feature>
<evidence type="ECO:0000256" key="1">
    <source>
        <dbReference type="SAM" id="Phobius"/>
    </source>
</evidence>
<protein>
    <submittedName>
        <fullName evidence="3">DUF58 domain-containing protein</fullName>
    </submittedName>
</protein>
<reference evidence="3" key="1">
    <citation type="journal article" date="2021" name="PeerJ">
        <title>Extensive microbial diversity within the chicken gut microbiome revealed by metagenomics and culture.</title>
        <authorList>
            <person name="Gilroy R."/>
            <person name="Ravi A."/>
            <person name="Getino M."/>
            <person name="Pursley I."/>
            <person name="Horton D.L."/>
            <person name="Alikhan N.F."/>
            <person name="Baker D."/>
            <person name="Gharbi K."/>
            <person name="Hall N."/>
            <person name="Watson M."/>
            <person name="Adriaenssens E.M."/>
            <person name="Foster-Nyarko E."/>
            <person name="Jarju S."/>
            <person name="Secka A."/>
            <person name="Antonio M."/>
            <person name="Oren A."/>
            <person name="Chaudhuri R.R."/>
            <person name="La Ragione R."/>
            <person name="Hildebrand F."/>
            <person name="Pallen M.J."/>
        </authorList>
    </citation>
    <scope>NUCLEOTIDE SEQUENCE</scope>
    <source>
        <strain evidence="3">1068</strain>
    </source>
</reference>
<evidence type="ECO:0000259" key="2">
    <source>
        <dbReference type="Pfam" id="PF01882"/>
    </source>
</evidence>
<sequence>MVYAGFLLLLTASLYLGILYKSLAACTLFLFLLLLLLISLVQLVYCRFFVRAELPESFLSTSRQEPEPLTLRLINQGILPLPAIRAELVLLDQSAKPVDKKFVQTFLPPRSRRMLSFRFFSSYCGKFQVRIKELRPQSFLPGLSFTKAANTSAEVLFYPVFHSLPMDISEDIRYFYPETQDFEEISSGLSFIYGKDVRDFQPGDRLRQIHWKLSARTNALLVRSQGLPDGFSVLFFLELNLSSAEVSVRSSFYECAASLCFSLLEENCPHLLVWYDSQAQTLIRCPVRNPEELDYALYYLFNSAFYRETQDILSLYQQSYPCDIYGTALLLDGKLSLYRNNQLLAALSPNWLKQLGETQIII</sequence>
<keyword evidence="1" id="KW-0812">Transmembrane</keyword>
<name>A0A9D2FQL7_9FIRM</name>
<dbReference type="Pfam" id="PF01882">
    <property type="entry name" value="DUF58"/>
    <property type="match status" value="1"/>
</dbReference>
<evidence type="ECO:0000313" key="4">
    <source>
        <dbReference type="Proteomes" id="UP000824056"/>
    </source>
</evidence>
<gene>
    <name evidence="3" type="ORF">H9809_06700</name>
</gene>
<comment type="caution">
    <text evidence="3">The sequence shown here is derived from an EMBL/GenBank/DDBJ whole genome shotgun (WGS) entry which is preliminary data.</text>
</comment>
<organism evidence="3 4">
    <name type="scientific">Candidatus Blautia pullicola</name>
    <dbReference type="NCBI Taxonomy" id="2838498"/>
    <lineage>
        <taxon>Bacteria</taxon>
        <taxon>Bacillati</taxon>
        <taxon>Bacillota</taxon>
        <taxon>Clostridia</taxon>
        <taxon>Lachnospirales</taxon>
        <taxon>Lachnospiraceae</taxon>
        <taxon>Blautia</taxon>
    </lineage>
</organism>
<evidence type="ECO:0000313" key="3">
    <source>
        <dbReference type="EMBL" id="HIZ65569.1"/>
    </source>
</evidence>
<accession>A0A9D2FQL7</accession>
<dbReference type="InterPro" id="IPR002881">
    <property type="entry name" value="DUF58"/>
</dbReference>
<keyword evidence="1" id="KW-1133">Transmembrane helix</keyword>